<feature type="compositionally biased region" description="Basic and acidic residues" evidence="1">
    <location>
        <begin position="9"/>
        <end position="42"/>
    </location>
</feature>
<organism evidence="2 3">
    <name type="scientific">Reticulomyxa filosa</name>
    <dbReference type="NCBI Taxonomy" id="46433"/>
    <lineage>
        <taxon>Eukaryota</taxon>
        <taxon>Sar</taxon>
        <taxon>Rhizaria</taxon>
        <taxon>Retaria</taxon>
        <taxon>Foraminifera</taxon>
        <taxon>Monothalamids</taxon>
        <taxon>Reticulomyxidae</taxon>
        <taxon>Reticulomyxa</taxon>
    </lineage>
</organism>
<dbReference type="Proteomes" id="UP000023152">
    <property type="component" value="Unassembled WGS sequence"/>
</dbReference>
<dbReference type="EMBL" id="ASPP01012539">
    <property type="protein sequence ID" value="ETO20506.1"/>
    <property type="molecule type" value="Genomic_DNA"/>
</dbReference>
<gene>
    <name evidence="2" type="ORF">RFI_16709</name>
</gene>
<name>X6N368_RETFI</name>
<evidence type="ECO:0000313" key="2">
    <source>
        <dbReference type="EMBL" id="ETO20506.1"/>
    </source>
</evidence>
<accession>X6N368</accession>
<evidence type="ECO:0000313" key="3">
    <source>
        <dbReference type="Proteomes" id="UP000023152"/>
    </source>
</evidence>
<sequence>MLAEVLEENEQKTKGNNEEEEEKEKTKKIVKMEEERKEKERQQAQLSSSQERSKMFVKEEMWYRLFPFMDIMMTFFSALSCRDSINITLLSLGVKPDSSIGVGIQWIYAICTFSFGSCKFF</sequence>
<comment type="caution">
    <text evidence="2">The sequence shown here is derived from an EMBL/GenBank/DDBJ whole genome shotgun (WGS) entry which is preliminary data.</text>
</comment>
<feature type="region of interest" description="Disordered" evidence="1">
    <location>
        <begin position="1"/>
        <end position="52"/>
    </location>
</feature>
<proteinExistence type="predicted"/>
<keyword evidence="3" id="KW-1185">Reference proteome</keyword>
<evidence type="ECO:0000256" key="1">
    <source>
        <dbReference type="SAM" id="MobiDB-lite"/>
    </source>
</evidence>
<protein>
    <submittedName>
        <fullName evidence="2">Uncharacterized protein</fullName>
    </submittedName>
</protein>
<dbReference type="AlphaFoldDB" id="X6N368"/>
<reference evidence="2 3" key="1">
    <citation type="journal article" date="2013" name="Curr. Biol.">
        <title>The Genome of the Foraminiferan Reticulomyxa filosa.</title>
        <authorList>
            <person name="Glockner G."/>
            <person name="Hulsmann N."/>
            <person name="Schleicher M."/>
            <person name="Noegel A.A."/>
            <person name="Eichinger L."/>
            <person name="Gallinger C."/>
            <person name="Pawlowski J."/>
            <person name="Sierra R."/>
            <person name="Euteneuer U."/>
            <person name="Pillet L."/>
            <person name="Moustafa A."/>
            <person name="Platzer M."/>
            <person name="Groth M."/>
            <person name="Szafranski K."/>
            <person name="Schliwa M."/>
        </authorList>
    </citation>
    <scope>NUCLEOTIDE SEQUENCE [LARGE SCALE GENOMIC DNA]</scope>
</reference>